<gene>
    <name evidence="1" type="ORF">GCM10011575_25680</name>
</gene>
<sequence length="103" mass="12105">MEQTPPERRRIRLFPDHGRYYPLWENSAPTWDVGYATSPEDYGLSPRLAAALADWQAFWECHVDPFKGWDSAGNRQQWEHDGHRLARDLQTEVHAFADVHPEF</sequence>
<dbReference type="AlphaFoldDB" id="A0A917SBB0"/>
<reference evidence="1" key="1">
    <citation type="journal article" date="2014" name="Int. J. Syst. Evol. Microbiol.">
        <title>Complete genome sequence of Corynebacterium casei LMG S-19264T (=DSM 44701T), isolated from a smear-ripened cheese.</title>
        <authorList>
            <consortium name="US DOE Joint Genome Institute (JGI-PGF)"/>
            <person name="Walter F."/>
            <person name="Albersmeier A."/>
            <person name="Kalinowski J."/>
            <person name="Ruckert C."/>
        </authorList>
    </citation>
    <scope>NUCLEOTIDE SEQUENCE</scope>
    <source>
        <strain evidence="1">CGMCC 4.7306</strain>
    </source>
</reference>
<dbReference type="RefSeq" id="WP_229670035.1">
    <property type="nucleotide sequence ID" value="NZ_BMMZ01000005.1"/>
</dbReference>
<keyword evidence="2" id="KW-1185">Reference proteome</keyword>
<reference evidence="1" key="2">
    <citation type="submission" date="2020-09" db="EMBL/GenBank/DDBJ databases">
        <authorList>
            <person name="Sun Q."/>
            <person name="Zhou Y."/>
        </authorList>
    </citation>
    <scope>NUCLEOTIDE SEQUENCE</scope>
    <source>
        <strain evidence="1">CGMCC 4.7306</strain>
    </source>
</reference>
<dbReference type="EMBL" id="BMMZ01000005">
    <property type="protein sequence ID" value="GGL66070.1"/>
    <property type="molecule type" value="Genomic_DNA"/>
</dbReference>
<evidence type="ECO:0000313" key="2">
    <source>
        <dbReference type="Proteomes" id="UP000613840"/>
    </source>
</evidence>
<protein>
    <submittedName>
        <fullName evidence="1">Uncharacterized protein</fullName>
    </submittedName>
</protein>
<organism evidence="1 2">
    <name type="scientific">Microlunatus endophyticus</name>
    <dbReference type="NCBI Taxonomy" id="1716077"/>
    <lineage>
        <taxon>Bacteria</taxon>
        <taxon>Bacillati</taxon>
        <taxon>Actinomycetota</taxon>
        <taxon>Actinomycetes</taxon>
        <taxon>Propionibacteriales</taxon>
        <taxon>Propionibacteriaceae</taxon>
        <taxon>Microlunatus</taxon>
    </lineage>
</organism>
<dbReference type="Proteomes" id="UP000613840">
    <property type="component" value="Unassembled WGS sequence"/>
</dbReference>
<evidence type="ECO:0000313" key="1">
    <source>
        <dbReference type="EMBL" id="GGL66070.1"/>
    </source>
</evidence>
<proteinExistence type="predicted"/>
<accession>A0A917SBB0</accession>
<comment type="caution">
    <text evidence="1">The sequence shown here is derived from an EMBL/GenBank/DDBJ whole genome shotgun (WGS) entry which is preliminary data.</text>
</comment>
<name>A0A917SBB0_9ACTN</name>